<evidence type="ECO:0000313" key="1">
    <source>
        <dbReference type="EMBL" id="OBZ79998.1"/>
    </source>
</evidence>
<comment type="caution">
    <text evidence="1">The sequence shown here is derived from an EMBL/GenBank/DDBJ whole genome shotgun (WGS) entry which is preliminary data.</text>
</comment>
<dbReference type="OrthoDB" id="2951834at2759"/>
<accession>A0A1C7MT48</accession>
<gene>
    <name evidence="1" type="ORF">A0H81_00938</name>
</gene>
<protein>
    <submittedName>
        <fullName evidence="1">Uncharacterized protein</fullName>
    </submittedName>
</protein>
<name>A0A1C7MT48_GRIFR</name>
<dbReference type="Proteomes" id="UP000092993">
    <property type="component" value="Unassembled WGS sequence"/>
</dbReference>
<proteinExistence type="predicted"/>
<evidence type="ECO:0000313" key="2">
    <source>
        <dbReference type="Proteomes" id="UP000092993"/>
    </source>
</evidence>
<sequence>MFPSGSHHQLISYELYLDPAALFPSRPSLRSTSGGYDFQEIAVSQQLCGHQLSVLPLCTDSPEIILTNTRLMNTSQALVWESFMYGLGRKLGFEFRNRHLESLMNTHG</sequence>
<keyword evidence="2" id="KW-1185">Reference proteome</keyword>
<organism evidence="1 2">
    <name type="scientific">Grifola frondosa</name>
    <name type="common">Maitake</name>
    <name type="synonym">Polyporus frondosus</name>
    <dbReference type="NCBI Taxonomy" id="5627"/>
    <lineage>
        <taxon>Eukaryota</taxon>
        <taxon>Fungi</taxon>
        <taxon>Dikarya</taxon>
        <taxon>Basidiomycota</taxon>
        <taxon>Agaricomycotina</taxon>
        <taxon>Agaricomycetes</taxon>
        <taxon>Polyporales</taxon>
        <taxon>Grifolaceae</taxon>
        <taxon>Grifola</taxon>
    </lineage>
</organism>
<reference evidence="1 2" key="1">
    <citation type="submission" date="2016-03" db="EMBL/GenBank/DDBJ databases">
        <title>Whole genome sequencing of Grifola frondosa 9006-11.</title>
        <authorList>
            <person name="Min B."/>
            <person name="Park H."/>
            <person name="Kim J.-G."/>
            <person name="Cho H."/>
            <person name="Oh Y.-L."/>
            <person name="Kong W.-S."/>
            <person name="Choi I.-G."/>
        </authorList>
    </citation>
    <scope>NUCLEOTIDE SEQUENCE [LARGE SCALE GENOMIC DNA]</scope>
    <source>
        <strain evidence="1 2">9006-11</strain>
    </source>
</reference>
<dbReference type="AlphaFoldDB" id="A0A1C7MT48"/>
<dbReference type="EMBL" id="LUGG01000001">
    <property type="protein sequence ID" value="OBZ79998.1"/>
    <property type="molecule type" value="Genomic_DNA"/>
</dbReference>